<keyword evidence="3" id="KW-1185">Reference proteome</keyword>
<name>A0ABN8ZNP3_RANTA</name>
<evidence type="ECO:0000313" key="3">
    <source>
        <dbReference type="Proteomes" id="UP001176941"/>
    </source>
</evidence>
<feature type="compositionally biased region" description="Basic residues" evidence="1">
    <location>
        <begin position="143"/>
        <end position="159"/>
    </location>
</feature>
<dbReference type="EMBL" id="OX459941">
    <property type="protein sequence ID" value="CAI9175562.1"/>
    <property type="molecule type" value="Genomic_DNA"/>
</dbReference>
<organism evidence="2 3">
    <name type="scientific">Rangifer tarandus platyrhynchus</name>
    <name type="common">Svalbard reindeer</name>
    <dbReference type="NCBI Taxonomy" id="3082113"/>
    <lineage>
        <taxon>Eukaryota</taxon>
        <taxon>Metazoa</taxon>
        <taxon>Chordata</taxon>
        <taxon>Craniata</taxon>
        <taxon>Vertebrata</taxon>
        <taxon>Euteleostomi</taxon>
        <taxon>Mammalia</taxon>
        <taxon>Eutheria</taxon>
        <taxon>Laurasiatheria</taxon>
        <taxon>Artiodactyla</taxon>
        <taxon>Ruminantia</taxon>
        <taxon>Pecora</taxon>
        <taxon>Cervidae</taxon>
        <taxon>Odocoileinae</taxon>
        <taxon>Rangifer</taxon>
    </lineage>
</organism>
<proteinExistence type="predicted"/>
<evidence type="ECO:0000313" key="2">
    <source>
        <dbReference type="EMBL" id="CAI9175562.1"/>
    </source>
</evidence>
<accession>A0ABN8ZNP3</accession>
<gene>
    <name evidence="2" type="ORF">MRATA1EN1_LOCUS24524</name>
</gene>
<feature type="region of interest" description="Disordered" evidence="1">
    <location>
        <begin position="31"/>
        <end position="53"/>
    </location>
</feature>
<reference evidence="2" key="1">
    <citation type="submission" date="2023-04" db="EMBL/GenBank/DDBJ databases">
        <authorList>
            <consortium name="ELIXIR-Norway"/>
        </authorList>
    </citation>
    <scope>NUCLEOTIDE SEQUENCE [LARGE SCALE GENOMIC DNA]</scope>
</reference>
<feature type="region of interest" description="Disordered" evidence="1">
    <location>
        <begin position="140"/>
        <end position="159"/>
    </location>
</feature>
<protein>
    <submittedName>
        <fullName evidence="2">Uncharacterized protein</fullName>
    </submittedName>
</protein>
<sequence length="159" mass="16797">MKHHYPDFCQSCREKQLFFLRPAGGGSSALAAQQGWAGEAGEEEGGSRGSAARSHVTSFPRSLSCRPPSNQCVPPNDARASWLVFGNACGKAAPTVALLIGWLYRRSGALPELPQAVLSKAPPIGRWVCGWLAEAVSPGPFPRGRRSAGGGRKRGRTGA</sequence>
<evidence type="ECO:0000256" key="1">
    <source>
        <dbReference type="SAM" id="MobiDB-lite"/>
    </source>
</evidence>
<dbReference type="Proteomes" id="UP001176941">
    <property type="component" value="Chromosome 5"/>
</dbReference>